<evidence type="ECO:0000256" key="7">
    <source>
        <dbReference type="ARBA" id="ARBA00023136"/>
    </source>
</evidence>
<comment type="similarity">
    <text evidence="2">Belongs to the amino acid-polyamine-organocation (APC) superfamily. Spore germination protein (SGP) (TC 2.A.3.9) family.</text>
</comment>
<dbReference type="RefSeq" id="WP_164819781.1">
    <property type="nucleotide sequence ID" value="NZ_JAROBY010000034.1"/>
</dbReference>
<dbReference type="InterPro" id="IPR004761">
    <property type="entry name" value="Spore_GerAB"/>
</dbReference>
<accession>A0ABU6DEV6</accession>
<dbReference type="EMBL" id="JAROBY010000034">
    <property type="protein sequence ID" value="MEB4796279.1"/>
    <property type="molecule type" value="Genomic_DNA"/>
</dbReference>
<protein>
    <submittedName>
        <fullName evidence="9">GerAB/ArcD/ProY family transporter</fullName>
    </submittedName>
</protein>
<sequence length="332" mass="36560">MDKGVIGIRQFTILVILLTLGDSILILPSSVAGASHQDAWISGLLGTLFGLISVWIYAVLGGLYPGLSLIQYTPLIAGKWLGAVLNISFLIFFAITVVVVTWEIGDFFTSMVLPDTPIEVLELLFYGLLIFAVRLGIGTIIRASEIFFPWIMLIMFTLIVLLVPQMEISRIQPILEEGMRPVLLGSLPATFLPCMEIFCLLILIPHVKESKKLRKNFFIGAIIGCIGLNVVVAQCILVLGQYFTVNMGAQFIKLKTYKMLTVPTAMICFCFIFIALPNTASFKSATKVWGYYDISICMVIPLLLIGLYFIRKNKLKHTGSQSPGEGSSLPPG</sequence>
<keyword evidence="7 8" id="KW-0472">Membrane</keyword>
<keyword evidence="4" id="KW-0309">Germination</keyword>
<dbReference type="PANTHER" id="PTHR34975">
    <property type="entry name" value="SPORE GERMINATION PROTEIN A2"/>
    <property type="match status" value="1"/>
</dbReference>
<comment type="caution">
    <text evidence="9">The sequence shown here is derived from an EMBL/GenBank/DDBJ whole genome shotgun (WGS) entry which is preliminary data.</text>
</comment>
<keyword evidence="10" id="KW-1185">Reference proteome</keyword>
<keyword evidence="6 8" id="KW-1133">Transmembrane helix</keyword>
<feature type="transmembrane region" description="Helical" evidence="8">
    <location>
        <begin position="123"/>
        <end position="141"/>
    </location>
</feature>
<dbReference type="Pfam" id="PF03845">
    <property type="entry name" value="Spore_permease"/>
    <property type="match status" value="1"/>
</dbReference>
<dbReference type="PANTHER" id="PTHR34975:SF2">
    <property type="entry name" value="SPORE GERMINATION PROTEIN A2"/>
    <property type="match status" value="1"/>
</dbReference>
<feature type="transmembrane region" description="Helical" evidence="8">
    <location>
        <begin position="80"/>
        <end position="102"/>
    </location>
</feature>
<feature type="transmembrane region" description="Helical" evidence="8">
    <location>
        <begin position="147"/>
        <end position="163"/>
    </location>
</feature>
<evidence type="ECO:0000256" key="4">
    <source>
        <dbReference type="ARBA" id="ARBA00022544"/>
    </source>
</evidence>
<evidence type="ECO:0000313" key="10">
    <source>
        <dbReference type="Proteomes" id="UP001355653"/>
    </source>
</evidence>
<evidence type="ECO:0000256" key="3">
    <source>
        <dbReference type="ARBA" id="ARBA00022448"/>
    </source>
</evidence>
<evidence type="ECO:0000256" key="2">
    <source>
        <dbReference type="ARBA" id="ARBA00007998"/>
    </source>
</evidence>
<gene>
    <name evidence="9" type="ORF">P5G65_20440</name>
</gene>
<keyword evidence="5 8" id="KW-0812">Transmembrane</keyword>
<dbReference type="Gene3D" id="1.20.1740.10">
    <property type="entry name" value="Amino acid/polyamine transporter I"/>
    <property type="match status" value="1"/>
</dbReference>
<evidence type="ECO:0000256" key="8">
    <source>
        <dbReference type="SAM" id="Phobius"/>
    </source>
</evidence>
<name>A0ABU6DEV6_9BACL</name>
<reference evidence="9 10" key="1">
    <citation type="submission" date="2023-03" db="EMBL/GenBank/DDBJ databases">
        <title>Bacillus Genome Sequencing.</title>
        <authorList>
            <person name="Dunlap C."/>
        </authorList>
    </citation>
    <scope>NUCLEOTIDE SEQUENCE [LARGE SCALE GENOMIC DNA]</scope>
    <source>
        <strain evidence="9 10">NRS-1351</strain>
    </source>
</reference>
<feature type="transmembrane region" description="Helical" evidence="8">
    <location>
        <begin position="39"/>
        <end position="60"/>
    </location>
</feature>
<feature type="transmembrane region" description="Helical" evidence="8">
    <location>
        <begin position="260"/>
        <end position="277"/>
    </location>
</feature>
<keyword evidence="3" id="KW-0813">Transport</keyword>
<organism evidence="9 10">
    <name type="scientific">Paenibacillus chondroitinus</name>
    <dbReference type="NCBI Taxonomy" id="59842"/>
    <lineage>
        <taxon>Bacteria</taxon>
        <taxon>Bacillati</taxon>
        <taxon>Bacillota</taxon>
        <taxon>Bacilli</taxon>
        <taxon>Bacillales</taxon>
        <taxon>Paenibacillaceae</taxon>
        <taxon>Paenibacillus</taxon>
    </lineage>
</organism>
<feature type="transmembrane region" description="Helical" evidence="8">
    <location>
        <begin position="217"/>
        <end position="239"/>
    </location>
</feature>
<feature type="transmembrane region" description="Helical" evidence="8">
    <location>
        <begin position="289"/>
        <end position="310"/>
    </location>
</feature>
<evidence type="ECO:0000313" key="9">
    <source>
        <dbReference type="EMBL" id="MEB4796279.1"/>
    </source>
</evidence>
<evidence type="ECO:0000256" key="6">
    <source>
        <dbReference type="ARBA" id="ARBA00022989"/>
    </source>
</evidence>
<evidence type="ECO:0000256" key="1">
    <source>
        <dbReference type="ARBA" id="ARBA00004141"/>
    </source>
</evidence>
<dbReference type="Proteomes" id="UP001355653">
    <property type="component" value="Unassembled WGS sequence"/>
</dbReference>
<evidence type="ECO:0000256" key="5">
    <source>
        <dbReference type="ARBA" id="ARBA00022692"/>
    </source>
</evidence>
<proteinExistence type="inferred from homology"/>
<comment type="subcellular location">
    <subcellularLocation>
        <location evidence="1">Membrane</location>
        <topology evidence="1">Multi-pass membrane protein</topology>
    </subcellularLocation>
</comment>
<feature type="transmembrane region" description="Helical" evidence="8">
    <location>
        <begin position="183"/>
        <end position="205"/>
    </location>
</feature>
<feature type="transmembrane region" description="Helical" evidence="8">
    <location>
        <begin position="6"/>
        <end position="27"/>
    </location>
</feature>